<gene>
    <name evidence="2" type="ORF">PR048_029021</name>
</gene>
<evidence type="ECO:0000256" key="1">
    <source>
        <dbReference type="SAM" id="MobiDB-lite"/>
    </source>
</evidence>
<feature type="compositionally biased region" description="Basic residues" evidence="1">
    <location>
        <begin position="451"/>
        <end position="461"/>
    </location>
</feature>
<sequence>MSRPISLAAHNQSRRRCSALNGSRLRWDTAIAIARYGKRMSSFFIADGENYRAQQHTPQLAKVGVCRDMPARAVLGVFPPLRSGEWARPCLTRRPFIFFCGNLFFYLCYTGRNRRMCSRLPWSSHALGAQRPRPDFKPAHGTGPRPIHLGRKEQRYDDNTARLARRSDEALGVRVTVARIAPSLLDRGRAVSIEQRRNERAEGIEDTRQNPPTSGVVLHDSHMQDDPRQESNQVRVGGRRERYCLYAHNCELGCSFPVVPPELWCLKRLPYKFIGRKIVAKTNALPHRSFVCIRFVYFVKQQSGETIFSHVRGHKNNVSNVRDVLKVPYTSSLKYVFFLQSRGPQVDGAWEVALNSLDKPCECSSLVENKLDSHHSRVQLGKSSSRPRYCYYIPLCPARLLFAGWRSGCRRRRIDNILPRGAHRDTAAGRLIKLHLISRKGFLGAWSPTKNNKRERERKRKREADRRSTFTVPTISANLDDGYNQPCYRPLSLAGEEEGVRRRIQRGIIPTDLPGIADFSSKFGTAKVR</sequence>
<feature type="region of interest" description="Disordered" evidence="1">
    <location>
        <begin position="128"/>
        <end position="154"/>
    </location>
</feature>
<accession>A0ABQ9GC73</accession>
<feature type="region of interest" description="Disordered" evidence="1">
    <location>
        <begin position="447"/>
        <end position="469"/>
    </location>
</feature>
<keyword evidence="3" id="KW-1185">Reference proteome</keyword>
<protein>
    <recommendedName>
        <fullName evidence="4">Ribosomal protein S3</fullName>
    </recommendedName>
</protein>
<dbReference type="Proteomes" id="UP001159363">
    <property type="component" value="Chromosome 12"/>
</dbReference>
<evidence type="ECO:0000313" key="2">
    <source>
        <dbReference type="EMBL" id="KAJ8870010.1"/>
    </source>
</evidence>
<dbReference type="EMBL" id="JARBHB010000013">
    <property type="protein sequence ID" value="KAJ8870010.1"/>
    <property type="molecule type" value="Genomic_DNA"/>
</dbReference>
<evidence type="ECO:0008006" key="4">
    <source>
        <dbReference type="Google" id="ProtNLM"/>
    </source>
</evidence>
<reference evidence="2 3" key="1">
    <citation type="submission" date="2023-02" db="EMBL/GenBank/DDBJ databases">
        <title>LHISI_Scaffold_Assembly.</title>
        <authorList>
            <person name="Stuart O.P."/>
            <person name="Cleave R."/>
            <person name="Magrath M.J.L."/>
            <person name="Mikheyev A.S."/>
        </authorList>
    </citation>
    <scope>NUCLEOTIDE SEQUENCE [LARGE SCALE GENOMIC DNA]</scope>
    <source>
        <strain evidence="2">Daus_M_001</strain>
        <tissue evidence="2">Leg muscle</tissue>
    </source>
</reference>
<organism evidence="2 3">
    <name type="scientific">Dryococelus australis</name>
    <dbReference type="NCBI Taxonomy" id="614101"/>
    <lineage>
        <taxon>Eukaryota</taxon>
        <taxon>Metazoa</taxon>
        <taxon>Ecdysozoa</taxon>
        <taxon>Arthropoda</taxon>
        <taxon>Hexapoda</taxon>
        <taxon>Insecta</taxon>
        <taxon>Pterygota</taxon>
        <taxon>Neoptera</taxon>
        <taxon>Polyneoptera</taxon>
        <taxon>Phasmatodea</taxon>
        <taxon>Verophasmatodea</taxon>
        <taxon>Anareolatae</taxon>
        <taxon>Phasmatidae</taxon>
        <taxon>Eurycanthinae</taxon>
        <taxon>Dryococelus</taxon>
    </lineage>
</organism>
<proteinExistence type="predicted"/>
<evidence type="ECO:0000313" key="3">
    <source>
        <dbReference type="Proteomes" id="UP001159363"/>
    </source>
</evidence>
<name>A0ABQ9GC73_9NEOP</name>
<comment type="caution">
    <text evidence="2">The sequence shown here is derived from an EMBL/GenBank/DDBJ whole genome shotgun (WGS) entry which is preliminary data.</text>
</comment>